<protein>
    <submittedName>
        <fullName evidence="1">Uncharacterized protein</fullName>
    </submittedName>
</protein>
<organism evidence="1 2">
    <name type="scientific">Perkinsus olseni</name>
    <name type="common">Perkinsus atlanticus</name>
    <dbReference type="NCBI Taxonomy" id="32597"/>
    <lineage>
        <taxon>Eukaryota</taxon>
        <taxon>Sar</taxon>
        <taxon>Alveolata</taxon>
        <taxon>Perkinsozoa</taxon>
        <taxon>Perkinsea</taxon>
        <taxon>Perkinsida</taxon>
        <taxon>Perkinsidae</taxon>
        <taxon>Perkinsus</taxon>
    </lineage>
</organism>
<dbReference type="Proteomes" id="UP000541610">
    <property type="component" value="Unassembled WGS sequence"/>
</dbReference>
<evidence type="ECO:0000313" key="1">
    <source>
        <dbReference type="EMBL" id="KAF4696087.1"/>
    </source>
</evidence>
<name>A0A7J6PJI0_PEROL</name>
<dbReference type="EMBL" id="JABANP010000014">
    <property type="protein sequence ID" value="KAF4696087.1"/>
    <property type="molecule type" value="Genomic_DNA"/>
</dbReference>
<evidence type="ECO:0000313" key="2">
    <source>
        <dbReference type="Proteomes" id="UP000541610"/>
    </source>
</evidence>
<proteinExistence type="predicted"/>
<comment type="caution">
    <text evidence="1">The sequence shown here is derived from an EMBL/GenBank/DDBJ whole genome shotgun (WGS) entry which is preliminary data.</text>
</comment>
<sequence>MVAGNEQISDPPFILKTVYMDPPDCINASFDVPMPTVNCYFVRANSTLVNPGLLWQSPTGPASRPWPANFELFVISSARTRHVIDVGAFGQGETPLRINLTHSPLQFKIIPGITIELLYEVPWFWKLGGGKYVNYGFQLDFPVKLNATVTVPGFGTVILPRNAGNAAAYTSPRPGYKHHLVSTVATNGSAGSVSAEVRIFVGVVSVSIYHWHFYSEMSFVINGSREGFSFTYANKLPLFDKRLASILGGPLMISNACDSRGGASDGSSWCSLHFTLMVCIIADRGDDAVVGGGLGQPPFILPTLAMDPPDCINRSLGYPLPSDNCYFVRVNGTLVNPGLLIQSPLYPNTRPWPANFELFVVLTTTSRNPVDIGAFGQGQTPLEFDLISGIKVEVLYYVPGFYALRYGKKVEGGFEMEFQASLNATVTVPYMGTVATTRATQNVLAFVSSAGQSHHLVSNVLTEGTAGGLSAKVNLFVEIASVTLIHWHFTSRISIQISGSKDGLSINYKNTLPLFDKSL</sequence>
<reference evidence="1 2" key="1">
    <citation type="submission" date="2020-04" db="EMBL/GenBank/DDBJ databases">
        <title>Perkinsus olseni comparative genomics.</title>
        <authorList>
            <person name="Bogema D.R."/>
        </authorList>
    </citation>
    <scope>NUCLEOTIDE SEQUENCE [LARGE SCALE GENOMIC DNA]</scope>
    <source>
        <strain evidence="1">00978-12</strain>
    </source>
</reference>
<dbReference type="AlphaFoldDB" id="A0A7J6PJI0"/>
<accession>A0A7J6PJI0</accession>
<gene>
    <name evidence="1" type="ORF">FOZ60_002316</name>
</gene>